<dbReference type="OrthoDB" id="10261556at2759"/>
<dbReference type="InterPro" id="IPR011545">
    <property type="entry name" value="DEAD/DEAH_box_helicase_dom"/>
</dbReference>
<evidence type="ECO:0000313" key="23">
    <source>
        <dbReference type="EMBL" id="KDB24085.1"/>
    </source>
</evidence>
<keyword evidence="10" id="KW-0862">Zinc</keyword>
<keyword evidence="12" id="KW-0238">DNA-binding</keyword>
<accession>A0A059J8B1</accession>
<feature type="region of interest" description="Disordered" evidence="19">
    <location>
        <begin position="1209"/>
        <end position="1319"/>
    </location>
</feature>
<keyword evidence="24" id="KW-1185">Reference proteome</keyword>
<dbReference type="Pfam" id="PF00271">
    <property type="entry name" value="Helicase_C"/>
    <property type="match status" value="1"/>
</dbReference>
<gene>
    <name evidence="23" type="ORF">H109_04030</name>
</gene>
<dbReference type="SMART" id="SM00490">
    <property type="entry name" value="HELICc"/>
    <property type="match status" value="1"/>
</dbReference>
<dbReference type="GO" id="GO:0000724">
    <property type="term" value="P:double-strand break repair via homologous recombination"/>
    <property type="evidence" value="ECO:0007669"/>
    <property type="project" value="TreeGrafter"/>
</dbReference>
<dbReference type="Pfam" id="PF00570">
    <property type="entry name" value="HRDC"/>
    <property type="match status" value="1"/>
</dbReference>
<evidence type="ECO:0000256" key="2">
    <source>
        <dbReference type="ARBA" id="ARBA00004123"/>
    </source>
</evidence>
<dbReference type="HOGENOM" id="CLU_001103_16_3_1"/>
<comment type="subcellular location">
    <subcellularLocation>
        <location evidence="2">Nucleus</location>
    </subcellularLocation>
</comment>
<feature type="domain" description="Helicase C-terminal" evidence="22">
    <location>
        <begin position="919"/>
        <end position="1069"/>
    </location>
</feature>
<keyword evidence="7" id="KW-0227">DNA damage</keyword>
<evidence type="ECO:0000256" key="7">
    <source>
        <dbReference type="ARBA" id="ARBA00022763"/>
    </source>
</evidence>
<comment type="caution">
    <text evidence="23">The sequence shown here is derived from an EMBL/GenBank/DDBJ whole genome shotgun (WGS) entry which is preliminary data.</text>
</comment>
<dbReference type="InterPro" id="IPR002464">
    <property type="entry name" value="DNA/RNA_helicase_DEAH_CS"/>
</dbReference>
<feature type="region of interest" description="Disordered" evidence="19">
    <location>
        <begin position="92"/>
        <end position="157"/>
    </location>
</feature>
<comment type="cofactor">
    <cofactor evidence="1">
        <name>Zn(2+)</name>
        <dbReference type="ChEBI" id="CHEBI:29105"/>
    </cofactor>
</comment>
<keyword evidence="11" id="KW-0067">ATP-binding</keyword>
<dbReference type="Proteomes" id="UP000024533">
    <property type="component" value="Unassembled WGS sequence"/>
</dbReference>
<dbReference type="GO" id="GO:0005524">
    <property type="term" value="F:ATP binding"/>
    <property type="evidence" value="ECO:0007669"/>
    <property type="project" value="UniProtKB-KW"/>
</dbReference>
<feature type="compositionally biased region" description="Polar residues" evidence="19">
    <location>
        <begin position="1472"/>
        <end position="1489"/>
    </location>
</feature>
<reference evidence="23 24" key="1">
    <citation type="submission" date="2014-02" db="EMBL/GenBank/DDBJ databases">
        <title>The Genome Sequence of Trichophyton interdigitale MR816.</title>
        <authorList>
            <consortium name="The Broad Institute Genomics Platform"/>
            <person name="Cuomo C.A."/>
            <person name="White T.C."/>
            <person name="Graser Y."/>
            <person name="Martinez-Rossi N."/>
            <person name="Heitman J."/>
            <person name="Young S.K."/>
            <person name="Zeng Q."/>
            <person name="Gargeya S."/>
            <person name="Abouelleil A."/>
            <person name="Alvarado L."/>
            <person name="Chapman S.B."/>
            <person name="Gainer-Dewar J."/>
            <person name="Goldberg J."/>
            <person name="Griggs A."/>
            <person name="Gujja S."/>
            <person name="Hansen M."/>
            <person name="Howarth C."/>
            <person name="Imamovic A."/>
            <person name="Larimer J."/>
            <person name="Martinez D."/>
            <person name="Murphy C."/>
            <person name="Pearson M.D."/>
            <person name="Persinoti G."/>
            <person name="Poon T."/>
            <person name="Priest M."/>
            <person name="Roberts A.D."/>
            <person name="Saif S."/>
            <person name="Shea T.D."/>
            <person name="Sykes S.N."/>
            <person name="Wortman J."/>
            <person name="Nusbaum C."/>
            <person name="Birren B."/>
        </authorList>
    </citation>
    <scope>NUCLEOTIDE SEQUENCE [LARGE SCALE GENOMIC DNA]</scope>
    <source>
        <strain evidence="23 24">MR816</strain>
    </source>
</reference>
<dbReference type="SUPFAM" id="SSF46785">
    <property type="entry name" value="Winged helix' DNA-binding domain"/>
    <property type="match status" value="1"/>
</dbReference>
<feature type="compositionally biased region" description="Low complexity" evidence="19">
    <location>
        <begin position="1531"/>
        <end position="1543"/>
    </location>
</feature>
<dbReference type="SMART" id="SM00487">
    <property type="entry name" value="DEXDc"/>
    <property type="match status" value="1"/>
</dbReference>
<dbReference type="STRING" id="1215338.A0A059J8B1"/>
<dbReference type="GO" id="GO:0009378">
    <property type="term" value="F:four-way junction helicase activity"/>
    <property type="evidence" value="ECO:0007669"/>
    <property type="project" value="TreeGrafter"/>
</dbReference>
<dbReference type="GO" id="GO:0005634">
    <property type="term" value="C:nucleus"/>
    <property type="evidence" value="ECO:0007669"/>
    <property type="project" value="UniProtKB-SubCell"/>
</dbReference>
<dbReference type="GO" id="GO:0043138">
    <property type="term" value="F:3'-5' DNA helicase activity"/>
    <property type="evidence" value="ECO:0007669"/>
    <property type="project" value="UniProtKB-EC"/>
</dbReference>
<feature type="compositionally biased region" description="Acidic residues" evidence="19">
    <location>
        <begin position="1276"/>
        <end position="1285"/>
    </location>
</feature>
<feature type="compositionally biased region" description="Basic residues" evidence="19">
    <location>
        <begin position="1490"/>
        <end position="1504"/>
    </location>
</feature>
<comment type="catalytic activity">
    <reaction evidence="16">
        <text>Couples ATP hydrolysis with the unwinding of duplex DNA by translocating in the 3'-5' direction.</text>
        <dbReference type="EC" id="5.6.2.4"/>
    </reaction>
</comment>
<dbReference type="PANTHER" id="PTHR13710">
    <property type="entry name" value="DNA HELICASE RECQ FAMILY MEMBER"/>
    <property type="match status" value="1"/>
</dbReference>
<feature type="compositionally biased region" description="Basic and acidic residues" evidence="19">
    <location>
        <begin position="247"/>
        <end position="258"/>
    </location>
</feature>
<dbReference type="InterPro" id="IPR001650">
    <property type="entry name" value="Helicase_C-like"/>
</dbReference>
<name>A0A059J8B1_TRIIM</name>
<keyword evidence="13" id="KW-0234">DNA repair</keyword>
<dbReference type="GO" id="GO:0016787">
    <property type="term" value="F:hydrolase activity"/>
    <property type="evidence" value="ECO:0007669"/>
    <property type="project" value="UniProtKB-KW"/>
</dbReference>
<dbReference type="PANTHER" id="PTHR13710:SF153">
    <property type="entry name" value="RECQ-LIKE DNA HELICASE BLM"/>
    <property type="match status" value="1"/>
</dbReference>
<dbReference type="PROSITE" id="PS51194">
    <property type="entry name" value="HELICASE_CTER"/>
    <property type="match status" value="1"/>
</dbReference>
<comment type="similarity">
    <text evidence="3">Belongs to the helicase family. RecQ subfamily.</text>
</comment>
<dbReference type="GO" id="GO:0006260">
    <property type="term" value="P:DNA replication"/>
    <property type="evidence" value="ECO:0007669"/>
    <property type="project" value="UniProtKB-KW"/>
</dbReference>
<keyword evidence="4" id="KW-0235">DNA replication</keyword>
<dbReference type="FunFam" id="3.40.50.300:FF:000340">
    <property type="entry name" value="Bloom syndrome, RecQ helicase"/>
    <property type="match status" value="1"/>
</dbReference>
<dbReference type="PROSITE" id="PS50967">
    <property type="entry name" value="HRDC"/>
    <property type="match status" value="1"/>
</dbReference>
<keyword evidence="14" id="KW-0413">Isomerase</keyword>
<evidence type="ECO:0000256" key="12">
    <source>
        <dbReference type="ARBA" id="ARBA00023125"/>
    </source>
</evidence>
<dbReference type="InterPro" id="IPR044876">
    <property type="entry name" value="HRDC_dom_sf"/>
</dbReference>
<dbReference type="SUPFAM" id="SSF52540">
    <property type="entry name" value="P-loop containing nucleoside triphosphate hydrolases"/>
    <property type="match status" value="1"/>
</dbReference>
<dbReference type="GO" id="GO:0003677">
    <property type="term" value="F:DNA binding"/>
    <property type="evidence" value="ECO:0007669"/>
    <property type="project" value="UniProtKB-KW"/>
</dbReference>
<organism evidence="23 24">
    <name type="scientific">Trichophyton interdigitale (strain MR816)</name>
    <dbReference type="NCBI Taxonomy" id="1215338"/>
    <lineage>
        <taxon>Eukaryota</taxon>
        <taxon>Fungi</taxon>
        <taxon>Dikarya</taxon>
        <taxon>Ascomycota</taxon>
        <taxon>Pezizomycotina</taxon>
        <taxon>Eurotiomycetes</taxon>
        <taxon>Eurotiomycetidae</taxon>
        <taxon>Onygenales</taxon>
        <taxon>Arthrodermataceae</taxon>
        <taxon>Trichophyton</taxon>
    </lineage>
</organism>
<dbReference type="Gene3D" id="1.10.150.80">
    <property type="entry name" value="HRDC domain"/>
    <property type="match status" value="1"/>
</dbReference>
<dbReference type="Pfam" id="PF16124">
    <property type="entry name" value="RecQ_Zn_bind"/>
    <property type="match status" value="1"/>
</dbReference>
<keyword evidence="8" id="KW-0378">Hydrolase</keyword>
<evidence type="ECO:0000256" key="5">
    <source>
        <dbReference type="ARBA" id="ARBA00022723"/>
    </source>
</evidence>
<feature type="region of interest" description="Disordered" evidence="19">
    <location>
        <begin position="181"/>
        <end position="270"/>
    </location>
</feature>
<feature type="domain" description="HRDC" evidence="20">
    <location>
        <begin position="1321"/>
        <end position="1404"/>
    </location>
</feature>
<dbReference type="Gene3D" id="1.10.10.10">
    <property type="entry name" value="Winged helix-like DNA-binding domain superfamily/Winged helix DNA-binding domain"/>
    <property type="match status" value="1"/>
</dbReference>
<evidence type="ECO:0000256" key="8">
    <source>
        <dbReference type="ARBA" id="ARBA00022801"/>
    </source>
</evidence>
<dbReference type="InterPro" id="IPR027417">
    <property type="entry name" value="P-loop_NTPase"/>
</dbReference>
<evidence type="ECO:0000256" key="14">
    <source>
        <dbReference type="ARBA" id="ARBA00023235"/>
    </source>
</evidence>
<dbReference type="GO" id="GO:0046872">
    <property type="term" value="F:metal ion binding"/>
    <property type="evidence" value="ECO:0007669"/>
    <property type="project" value="UniProtKB-KW"/>
</dbReference>
<dbReference type="InterPro" id="IPR018982">
    <property type="entry name" value="RQC_domain"/>
</dbReference>
<evidence type="ECO:0000259" key="20">
    <source>
        <dbReference type="PROSITE" id="PS50967"/>
    </source>
</evidence>
<feature type="domain" description="Helicase ATP-binding" evidence="21">
    <location>
        <begin position="714"/>
        <end position="895"/>
    </location>
</feature>
<dbReference type="OMA" id="PNHHNVI"/>
<dbReference type="Gene3D" id="3.40.50.300">
    <property type="entry name" value="P-loop containing nucleotide triphosphate hydrolases"/>
    <property type="match status" value="2"/>
</dbReference>
<evidence type="ECO:0000256" key="3">
    <source>
        <dbReference type="ARBA" id="ARBA00005446"/>
    </source>
</evidence>
<sequence>MTKNNLKAHLAWLLERPNPLDDFVTPQVALDSQAALADSVNTEPTTHIEPEFGQRQSIALPIEEDPSVPRAVAPGNDDVSTDNTMAVLQLASPPPRNRLHSTLSAKSSIDVPGTPAERSSKKRPLYKTESETPKTRIKQRSLTSITPPTSSNSSRLTRKARIFSSVLKQEEIESVDLTKDAERNLSSSGSASTFGEPRRLWREDYASRSGPHSSSSEKKKRRKAPDSEDDSYPQKKHSSPSPITRQLKREKTQPEKAKAPVTQRVINDSEDDGIYLDMMEEDTFYPDLSQGKESTETSKKINERNTISKPKLDVSQSLSNPQPPKGTQVHLPHPSTPGNPLPSEGADSLITRYLNTPPASFRRIINTLNNDRTIKAKSAYDLILEGVDSQDKMKEVRILASRIKAMEELQELHPDFSSSKKNHDRLKSALIASIEQMGDIPDSFKVAEIRESAQRLQEKEAKILSLIQESEMFKGQDFDIPTTNRDPFEKADQEPDSFSQIKSTVLPQASSSEDESRRHPPAISGPNDATSLPSNHSGGTRKNDIIRPSVPEPRWSQEFPSAPRNVKSPLSSWDPQFDDAEDFVDMLDDEPPYSRTMDAPCGLATTATAVDSDFDDRSASNPFDELEDFFDYPNSKPAPPAQAPAESHSQLPDREVFRETSGNQSKPPSVKHSGQKDVGQISSVEGHPWSKDVKSAMRETFKLRGFRPNQLEAINSTLSGKDTFVLMPTGGGKSLCYQLPSIIRTGKTKGVTIVISPLLSLMQDQVAHLQKLNVKAFLINGDVSKDERATIMNNLRSLRADSLIQLLYVTPEMLAKSRAMESVLLQLHSNDKLARIVIDEAHCVSQWGHDFRPDYTALGTMREKYPGVPVMALTATATPNVQVDVIHNLRMKGCEVFTQSFNRPNLTYEVRKKGRAQDALKDIADLITNDYPDKCGIIYCLSRKTCERVAMQLSSKFGVKAAHYHAGLSSKDRFTVQRDWQSGKHNVIVATIAFGMGIDKANVRFVIHHSIPQSLEGYYQETGRAGRDGKRSECYLYYAYYDSTSIGYMIKKNKETTYEQKQRQRQMLRHVTQFCENITDCRRAQILAYFDEKFKREDCNRTCDNCKSDFTFEIRDFTQHAAAAVRLVENLESAKVTVLACVDVFRGYPRQSEFSQLPEFGYGSDLERGDVERLFRHLLYEDAIEEDNIPNQRGFAVQHIKLGRNAQRFKTGRQKTELPIRITPGKATTTRRVDTNFTGVRVARDDQPESTNVSSPIRGPSHLRIQDRRSRKVGTEDNEYDDDSDGFAPIRDARNPGSPSRSRHSQLGPRITDDGSRSGLSDLREMVLDDFLLRAKGKCEQIKMEKGLREQPFPDAILREMGIRLPSTLSELSRIRNIDPDKVERYGSKFLKLIARSKKYYEDIAGGREQGEDVHDPNHENVVTISSDDEMYGEWTEDELNYADDAQDHSPYFPDDTASSFKAKVSEYEFSNAESSRQPSHSKSNSAQHSKPRQTNSKRSRPPKAARASKPSGARFNKKSQNSRPAKKKSSPTTSRSRSSSKPAHTRGPSIGMMPT</sequence>
<evidence type="ECO:0000256" key="16">
    <source>
        <dbReference type="ARBA" id="ARBA00034617"/>
    </source>
</evidence>
<feature type="compositionally biased region" description="Polar residues" evidence="19">
    <location>
        <begin position="304"/>
        <end position="320"/>
    </location>
</feature>
<evidence type="ECO:0000256" key="4">
    <source>
        <dbReference type="ARBA" id="ARBA00022705"/>
    </source>
</evidence>
<feature type="region of interest" description="Disordered" evidence="19">
    <location>
        <begin position="475"/>
        <end position="577"/>
    </location>
</feature>
<keyword evidence="6" id="KW-0547">Nucleotide-binding</keyword>
<evidence type="ECO:0000259" key="21">
    <source>
        <dbReference type="PROSITE" id="PS51192"/>
    </source>
</evidence>
<protein>
    <recommendedName>
        <fullName evidence="18">RecQ-like DNA helicase BLM</fullName>
        <ecNumber evidence="17">5.6.2.4</ecNumber>
    </recommendedName>
</protein>
<dbReference type="InterPro" id="IPR036390">
    <property type="entry name" value="WH_DNA-bd_sf"/>
</dbReference>
<dbReference type="InterPro" id="IPR032284">
    <property type="entry name" value="RecQ_Zn-bd"/>
</dbReference>
<evidence type="ECO:0000256" key="18">
    <source>
        <dbReference type="ARBA" id="ARBA00073450"/>
    </source>
</evidence>
<evidence type="ECO:0000256" key="1">
    <source>
        <dbReference type="ARBA" id="ARBA00001947"/>
    </source>
</evidence>
<feature type="region of interest" description="Disordered" evidence="19">
    <location>
        <begin position="285"/>
        <end position="347"/>
    </location>
</feature>
<feature type="compositionally biased region" description="Basic and acidic residues" evidence="19">
    <location>
        <begin position="293"/>
        <end position="303"/>
    </location>
</feature>
<dbReference type="GO" id="GO:0005737">
    <property type="term" value="C:cytoplasm"/>
    <property type="evidence" value="ECO:0007669"/>
    <property type="project" value="TreeGrafter"/>
</dbReference>
<dbReference type="InterPro" id="IPR002121">
    <property type="entry name" value="HRDC_dom"/>
</dbReference>
<dbReference type="EMBL" id="AOKY01000279">
    <property type="protein sequence ID" value="KDB24085.1"/>
    <property type="molecule type" value="Genomic_DNA"/>
</dbReference>
<dbReference type="InterPro" id="IPR036388">
    <property type="entry name" value="WH-like_DNA-bd_sf"/>
</dbReference>
<dbReference type="Pfam" id="PF00270">
    <property type="entry name" value="DEAD"/>
    <property type="match status" value="1"/>
</dbReference>
<dbReference type="InterPro" id="IPR010997">
    <property type="entry name" value="HRDC-like_sf"/>
</dbReference>
<dbReference type="SMART" id="SM00956">
    <property type="entry name" value="RQC"/>
    <property type="match status" value="1"/>
</dbReference>
<dbReference type="Pfam" id="PF09382">
    <property type="entry name" value="RQC"/>
    <property type="match status" value="1"/>
</dbReference>
<keyword evidence="9" id="KW-0347">Helicase</keyword>
<dbReference type="FunFam" id="3.40.50.300:FF:000537">
    <property type="entry name" value="Bloom syndrome RecQ-like helicase"/>
    <property type="match status" value="1"/>
</dbReference>
<dbReference type="SUPFAM" id="SSF47819">
    <property type="entry name" value="HRDC-like"/>
    <property type="match status" value="1"/>
</dbReference>
<dbReference type="InterPro" id="IPR004589">
    <property type="entry name" value="DNA_helicase_ATP-dep_RecQ"/>
</dbReference>
<dbReference type="GO" id="GO:0005694">
    <property type="term" value="C:chromosome"/>
    <property type="evidence" value="ECO:0007669"/>
    <property type="project" value="TreeGrafter"/>
</dbReference>
<dbReference type="PROSITE" id="PS51192">
    <property type="entry name" value="HELICASE_ATP_BIND_1"/>
    <property type="match status" value="1"/>
</dbReference>
<feature type="region of interest" description="Disordered" evidence="19">
    <location>
        <begin position="1470"/>
        <end position="1556"/>
    </location>
</feature>
<feature type="compositionally biased region" description="Basic and acidic residues" evidence="19">
    <location>
        <begin position="196"/>
        <end position="206"/>
    </location>
</feature>
<evidence type="ECO:0000256" key="11">
    <source>
        <dbReference type="ARBA" id="ARBA00022840"/>
    </source>
</evidence>
<feature type="compositionally biased region" description="Low complexity" evidence="19">
    <location>
        <begin position="141"/>
        <end position="154"/>
    </location>
</feature>
<evidence type="ECO:0000256" key="9">
    <source>
        <dbReference type="ARBA" id="ARBA00022806"/>
    </source>
</evidence>
<evidence type="ECO:0000256" key="15">
    <source>
        <dbReference type="ARBA" id="ARBA00023242"/>
    </source>
</evidence>
<evidence type="ECO:0000256" key="6">
    <source>
        <dbReference type="ARBA" id="ARBA00022741"/>
    </source>
</evidence>
<evidence type="ECO:0000256" key="19">
    <source>
        <dbReference type="SAM" id="MobiDB-lite"/>
    </source>
</evidence>
<keyword evidence="5" id="KW-0479">Metal-binding</keyword>
<dbReference type="NCBIfam" id="TIGR00614">
    <property type="entry name" value="recQ_fam"/>
    <property type="match status" value="1"/>
</dbReference>
<dbReference type="InterPro" id="IPR014001">
    <property type="entry name" value="Helicase_ATP-bd"/>
</dbReference>
<feature type="compositionally biased region" description="Polar residues" evidence="19">
    <location>
        <begin position="527"/>
        <end position="540"/>
    </location>
</feature>
<dbReference type="EC" id="5.6.2.4" evidence="17"/>
<feature type="compositionally biased region" description="Polar residues" evidence="19">
    <location>
        <begin position="496"/>
        <end position="511"/>
    </location>
</feature>
<evidence type="ECO:0000256" key="17">
    <source>
        <dbReference type="ARBA" id="ARBA00034808"/>
    </source>
</evidence>
<evidence type="ECO:0000259" key="22">
    <source>
        <dbReference type="PROSITE" id="PS51194"/>
    </source>
</evidence>
<evidence type="ECO:0000313" key="24">
    <source>
        <dbReference type="Proteomes" id="UP000024533"/>
    </source>
</evidence>
<feature type="compositionally biased region" description="Polar residues" evidence="19">
    <location>
        <begin position="184"/>
        <end position="193"/>
    </location>
</feature>
<dbReference type="CDD" id="cd17920">
    <property type="entry name" value="DEXHc_RecQ"/>
    <property type="match status" value="1"/>
</dbReference>
<feature type="compositionally biased region" description="Polar residues" evidence="19">
    <location>
        <begin position="1226"/>
        <end position="1238"/>
    </location>
</feature>
<dbReference type="PROSITE" id="PS00690">
    <property type="entry name" value="DEAH_ATP_HELICASE"/>
    <property type="match status" value="1"/>
</dbReference>
<dbReference type="CDD" id="cd18794">
    <property type="entry name" value="SF2_C_RecQ"/>
    <property type="match status" value="1"/>
</dbReference>
<evidence type="ECO:0000256" key="13">
    <source>
        <dbReference type="ARBA" id="ARBA00023204"/>
    </source>
</evidence>
<evidence type="ECO:0000256" key="10">
    <source>
        <dbReference type="ARBA" id="ARBA00022833"/>
    </source>
</evidence>
<feature type="region of interest" description="Disordered" evidence="19">
    <location>
        <begin position="613"/>
        <end position="689"/>
    </location>
</feature>
<keyword evidence="15" id="KW-0539">Nucleus</keyword>
<proteinExistence type="inferred from homology"/>